<comment type="caution">
    <text evidence="2">The sequence shown here is derived from an EMBL/GenBank/DDBJ whole genome shotgun (WGS) entry which is preliminary data.</text>
</comment>
<dbReference type="PANTHER" id="PTHR22893">
    <property type="entry name" value="NADH OXIDOREDUCTASE-RELATED"/>
    <property type="match status" value="1"/>
</dbReference>
<dbReference type="Pfam" id="PF00724">
    <property type="entry name" value="Oxidored_FMN"/>
    <property type="match status" value="1"/>
</dbReference>
<evidence type="ECO:0000259" key="1">
    <source>
        <dbReference type="Pfam" id="PF00724"/>
    </source>
</evidence>
<dbReference type="SUPFAM" id="SSF51395">
    <property type="entry name" value="FMN-linked oxidoreductases"/>
    <property type="match status" value="1"/>
</dbReference>
<sequence>MSYDALFAPLKLGALDLPNRILMAPLTRCRAEDGHVPGPLMAQYYAQRASAGLIVAEATMAMEGNSAFWREPGIYSKAQIEGWRRVTQAIHDKGGRIALQIWHGGRACHPLLNDGAIPVAPSPIAITDDDVLTPQGKQPYVTPRELRDDEIAGIVAGFAQAARNAKEAGFDAVELHGANGYLLDEFLRDGANKRSGPYGGPLENRARLLFEALEAVTTVWGAERVGLRISPLNSYNSMKDSDPVGLTAWLAERLNVFGLAYLHVMRADFANQQKADVLTPARAGFKGVLIGNMGYDAAEADAAIRAGQLDAVAFGAPFIANPDFPARIKSGAPLNAPNPATFYTQGAAGYTDYPALAEQAATS</sequence>
<dbReference type="PANTHER" id="PTHR22893:SF91">
    <property type="entry name" value="NADPH DEHYDROGENASE 2-RELATED"/>
    <property type="match status" value="1"/>
</dbReference>
<dbReference type="EMBL" id="JAZHYN010000072">
    <property type="protein sequence ID" value="MEF3368006.1"/>
    <property type="molecule type" value="Genomic_DNA"/>
</dbReference>
<gene>
    <name evidence="2" type="ORF">V3H18_15840</name>
</gene>
<accession>A0ABU7XNC3</accession>
<reference evidence="2 3" key="1">
    <citation type="submission" date="2024-02" db="EMBL/GenBank/DDBJ databases">
        <authorList>
            <person name="Grouzdev D."/>
        </authorList>
    </citation>
    <scope>NUCLEOTIDE SEQUENCE [LARGE SCALE GENOMIC DNA]</scope>
    <source>
        <strain evidence="2 3">9N</strain>
    </source>
</reference>
<dbReference type="InterPro" id="IPR045247">
    <property type="entry name" value="Oye-like"/>
</dbReference>
<dbReference type="CDD" id="cd02933">
    <property type="entry name" value="OYE_like_FMN"/>
    <property type="match status" value="1"/>
</dbReference>
<evidence type="ECO:0000313" key="2">
    <source>
        <dbReference type="EMBL" id="MEF3368006.1"/>
    </source>
</evidence>
<organism evidence="2 3">
    <name type="scientific">Methylocystis borbori</name>
    <dbReference type="NCBI Taxonomy" id="3118750"/>
    <lineage>
        <taxon>Bacteria</taxon>
        <taxon>Pseudomonadati</taxon>
        <taxon>Pseudomonadota</taxon>
        <taxon>Alphaproteobacteria</taxon>
        <taxon>Hyphomicrobiales</taxon>
        <taxon>Methylocystaceae</taxon>
        <taxon>Methylocystis</taxon>
    </lineage>
</organism>
<proteinExistence type="predicted"/>
<dbReference type="Gene3D" id="3.20.20.70">
    <property type="entry name" value="Aldolase class I"/>
    <property type="match status" value="1"/>
</dbReference>
<dbReference type="Proteomes" id="UP001350748">
    <property type="component" value="Unassembled WGS sequence"/>
</dbReference>
<protein>
    <submittedName>
        <fullName evidence="2">Alkene reductase</fullName>
    </submittedName>
</protein>
<name>A0ABU7XNC3_9HYPH</name>
<keyword evidence="3" id="KW-1185">Reference proteome</keyword>
<dbReference type="InterPro" id="IPR001155">
    <property type="entry name" value="OxRdtase_FMN_N"/>
</dbReference>
<feature type="domain" description="NADH:flavin oxidoreductase/NADH oxidase N-terminal" evidence="1">
    <location>
        <begin position="6"/>
        <end position="335"/>
    </location>
</feature>
<dbReference type="RefSeq" id="WP_332083038.1">
    <property type="nucleotide sequence ID" value="NZ_JAZHYN010000072.1"/>
</dbReference>
<evidence type="ECO:0000313" key="3">
    <source>
        <dbReference type="Proteomes" id="UP001350748"/>
    </source>
</evidence>
<dbReference type="InterPro" id="IPR013785">
    <property type="entry name" value="Aldolase_TIM"/>
</dbReference>